<feature type="transmembrane region" description="Helical" evidence="1">
    <location>
        <begin position="46"/>
        <end position="65"/>
    </location>
</feature>
<dbReference type="Pfam" id="PF25612">
    <property type="entry name" value="DUF7940"/>
    <property type="match status" value="1"/>
</dbReference>
<dbReference type="InterPro" id="IPR057700">
    <property type="entry name" value="DUF7940"/>
</dbReference>
<evidence type="ECO:0000313" key="3">
    <source>
        <dbReference type="Proteomes" id="UP000012179"/>
    </source>
</evidence>
<sequence length="71" mass="7858">MSTDIGTPDCKCWWRSRTLWFNTLMGALTALEANVALVQPLVPGNVYSYFVLVLVIGNSVLRIVTTQALTK</sequence>
<reference evidence="2 3" key="1">
    <citation type="journal article" date="2015" name="Int. J. Syst. Evol. Microbiol.">
        <title>Nitrosospira lacus sp. nov., a psychrotolerant, ammonia-oxidizing bacterium from sandy lake sediment.</title>
        <authorList>
            <person name="Urakawa H."/>
            <person name="Garcia J.C."/>
            <person name="Nielsen J.L."/>
            <person name="Le V.Q."/>
            <person name="Kozlowski J.A."/>
            <person name="Stein L.Y."/>
            <person name="Lim C.K."/>
            <person name="Pommerening-Roser A."/>
            <person name="Martens-Habbena W."/>
            <person name="Stahl D.A."/>
            <person name="Klotz M.G."/>
        </authorList>
    </citation>
    <scope>NUCLEOTIDE SEQUENCE [LARGE SCALE GENOMIC DNA]</scope>
    <source>
        <strain evidence="2 3">APG3</strain>
    </source>
</reference>
<dbReference type="AlphaFoldDB" id="A0A1W6SQQ0"/>
<keyword evidence="3" id="KW-1185">Reference proteome</keyword>
<evidence type="ECO:0000256" key="1">
    <source>
        <dbReference type="SAM" id="Phobius"/>
    </source>
</evidence>
<keyword evidence="1" id="KW-0472">Membrane</keyword>
<organism evidence="2 3">
    <name type="scientific">Nitrosospira lacus</name>
    <dbReference type="NCBI Taxonomy" id="1288494"/>
    <lineage>
        <taxon>Bacteria</taxon>
        <taxon>Pseudomonadati</taxon>
        <taxon>Pseudomonadota</taxon>
        <taxon>Betaproteobacteria</taxon>
        <taxon>Nitrosomonadales</taxon>
        <taxon>Nitrosomonadaceae</taxon>
        <taxon>Nitrosospira</taxon>
    </lineage>
</organism>
<gene>
    <name evidence="2" type="ORF">EBAPG3_010430</name>
</gene>
<dbReference type="KEGG" id="nlc:EBAPG3_010430"/>
<keyword evidence="1" id="KW-0812">Transmembrane</keyword>
<dbReference type="Proteomes" id="UP000012179">
    <property type="component" value="Chromosome"/>
</dbReference>
<feature type="transmembrane region" description="Helical" evidence="1">
    <location>
        <begin position="19"/>
        <end position="40"/>
    </location>
</feature>
<protein>
    <submittedName>
        <fullName evidence="2">Uncharacterized protein</fullName>
    </submittedName>
</protein>
<keyword evidence="1" id="KW-1133">Transmembrane helix</keyword>
<proteinExistence type="predicted"/>
<accession>A0A1W6SQQ0</accession>
<dbReference type="EMBL" id="CP021106">
    <property type="protein sequence ID" value="ARO88158.1"/>
    <property type="molecule type" value="Genomic_DNA"/>
</dbReference>
<name>A0A1W6SQQ0_9PROT</name>
<evidence type="ECO:0000313" key="2">
    <source>
        <dbReference type="EMBL" id="ARO88158.1"/>
    </source>
</evidence>